<evidence type="ECO:0000256" key="8">
    <source>
        <dbReference type="ARBA" id="ARBA00023157"/>
    </source>
</evidence>
<dbReference type="AlphaFoldDB" id="A0A7R8ZW36"/>
<keyword evidence="6" id="KW-0378">Hydrolase</keyword>
<dbReference type="Gene3D" id="2.40.20.10">
    <property type="entry name" value="Plasminogen Kringle 4"/>
    <property type="match status" value="1"/>
</dbReference>
<keyword evidence="9" id="KW-0325">Glycoprotein</keyword>
<evidence type="ECO:0000256" key="1">
    <source>
        <dbReference type="ARBA" id="ARBA00004613"/>
    </source>
</evidence>
<reference evidence="12" key="1">
    <citation type="submission" date="2020-11" db="EMBL/GenBank/DDBJ databases">
        <authorList>
            <person name="Tran Van P."/>
        </authorList>
    </citation>
    <scope>NUCLEOTIDE SEQUENCE</scope>
</reference>
<dbReference type="InterPro" id="IPR038178">
    <property type="entry name" value="Kringle_sf"/>
</dbReference>
<dbReference type="PROSITE" id="PS50070">
    <property type="entry name" value="KRINGLE_2"/>
    <property type="match status" value="1"/>
</dbReference>
<dbReference type="OrthoDB" id="5917794at2759"/>
<keyword evidence="3 11" id="KW-0420">Kringle</keyword>
<dbReference type="GO" id="GO:0006508">
    <property type="term" value="P:proteolysis"/>
    <property type="evidence" value="ECO:0007669"/>
    <property type="project" value="UniProtKB-KW"/>
</dbReference>
<evidence type="ECO:0000256" key="10">
    <source>
        <dbReference type="ARBA" id="ARBA00024195"/>
    </source>
</evidence>
<dbReference type="InterPro" id="IPR013806">
    <property type="entry name" value="Kringle-like"/>
</dbReference>
<feature type="non-terminal residue" evidence="12">
    <location>
        <position position="368"/>
    </location>
</feature>
<protein>
    <submittedName>
        <fullName evidence="12">Uncharacterized protein</fullName>
    </submittedName>
</protein>
<dbReference type="PANTHER" id="PTHR24264:SF65">
    <property type="entry name" value="SRCR DOMAIN-CONTAINING PROTEIN"/>
    <property type="match status" value="1"/>
</dbReference>
<dbReference type="InterPro" id="IPR001314">
    <property type="entry name" value="Peptidase_S1A"/>
</dbReference>
<comment type="subcellular location">
    <subcellularLocation>
        <location evidence="1">Secreted</location>
    </subcellularLocation>
</comment>
<evidence type="ECO:0000256" key="9">
    <source>
        <dbReference type="ARBA" id="ARBA00023180"/>
    </source>
</evidence>
<evidence type="ECO:0000256" key="5">
    <source>
        <dbReference type="ARBA" id="ARBA00022729"/>
    </source>
</evidence>
<dbReference type="PROSITE" id="PS00134">
    <property type="entry name" value="TRYPSIN_HIS"/>
    <property type="match status" value="1"/>
</dbReference>
<keyword evidence="7" id="KW-0720">Serine protease</keyword>
<dbReference type="InterPro" id="IPR000001">
    <property type="entry name" value="Kringle"/>
</dbReference>
<dbReference type="FunFam" id="2.40.10.10:FF:000028">
    <property type="entry name" value="Serine protease easter"/>
    <property type="match status" value="1"/>
</dbReference>
<name>A0A7R8ZW36_9CRUS</name>
<proteinExistence type="inferred from homology"/>
<evidence type="ECO:0000256" key="6">
    <source>
        <dbReference type="ARBA" id="ARBA00022801"/>
    </source>
</evidence>
<comment type="caution">
    <text evidence="11">Lacks conserved residue(s) required for the propagation of feature annotation.</text>
</comment>
<evidence type="ECO:0000256" key="7">
    <source>
        <dbReference type="ARBA" id="ARBA00022825"/>
    </source>
</evidence>
<sequence length="368" mass="41562">MKRASQEQIARRTSPTQKVRLDLLQLPFASSNQEECPGGVTGKCLPRSHCEQLRRYSPKHHFHVTRTCDNRGRTVCCEPYTVTSKCTPDKEGREYQGTIDVTGSGRKCMKWSDKAGYRVGTASESSGGKEITHNYCRRTIADYFVQTAWCFTEDPKVEWEYCSIPPCHVPEKFVDLFPKLPSNGGELLIQNAMECFRPGPPNFPPFFSPEYTLLGGTGFFDFEMLEKEEIDAYSFPYMAILGKENTGTFGGKYKFVCGATLISKDFVLTAAHCLVEDPGITFVRLREHNYEKNEGNGPDPLDYAIAQKIVHPEYTPPSYENDIALARLNVSVDFEITRLYPACLRRFEQPLVSDTHLMAIGYGKLSFG</sequence>
<evidence type="ECO:0000256" key="2">
    <source>
        <dbReference type="ARBA" id="ARBA00022525"/>
    </source>
</evidence>
<dbReference type="SUPFAM" id="SSF50494">
    <property type="entry name" value="Trypsin-like serine proteases"/>
    <property type="match status" value="1"/>
</dbReference>
<comment type="similarity">
    <text evidence="10">Belongs to the peptidase S1 family. CLIP subfamily.</text>
</comment>
<dbReference type="Pfam" id="PF00089">
    <property type="entry name" value="Trypsin"/>
    <property type="match status" value="1"/>
</dbReference>
<evidence type="ECO:0000256" key="4">
    <source>
        <dbReference type="ARBA" id="ARBA00022670"/>
    </source>
</evidence>
<dbReference type="PANTHER" id="PTHR24264">
    <property type="entry name" value="TRYPSIN-RELATED"/>
    <property type="match status" value="1"/>
</dbReference>
<gene>
    <name evidence="12" type="ORF">CTOB1V02_LOCUS14409</name>
</gene>
<dbReference type="InterPro" id="IPR018114">
    <property type="entry name" value="TRYPSIN_HIS"/>
</dbReference>
<dbReference type="InterPro" id="IPR001254">
    <property type="entry name" value="Trypsin_dom"/>
</dbReference>
<evidence type="ECO:0000313" key="12">
    <source>
        <dbReference type="EMBL" id="CAD7236594.1"/>
    </source>
</evidence>
<dbReference type="GO" id="GO:0005615">
    <property type="term" value="C:extracellular space"/>
    <property type="evidence" value="ECO:0007669"/>
    <property type="project" value="TreeGrafter"/>
</dbReference>
<dbReference type="SMART" id="SM00020">
    <property type="entry name" value="Tryp_SPc"/>
    <property type="match status" value="1"/>
</dbReference>
<keyword evidence="4" id="KW-0645">Protease</keyword>
<dbReference type="CDD" id="cd00108">
    <property type="entry name" value="KR"/>
    <property type="match status" value="1"/>
</dbReference>
<keyword evidence="5" id="KW-0732">Signal</keyword>
<dbReference type="SUPFAM" id="SSF57440">
    <property type="entry name" value="Kringle-like"/>
    <property type="match status" value="1"/>
</dbReference>
<keyword evidence="2" id="KW-0964">Secreted</keyword>
<dbReference type="GO" id="GO:0004252">
    <property type="term" value="F:serine-type endopeptidase activity"/>
    <property type="evidence" value="ECO:0007669"/>
    <property type="project" value="InterPro"/>
</dbReference>
<dbReference type="PRINTS" id="PR00722">
    <property type="entry name" value="CHYMOTRYPSIN"/>
</dbReference>
<dbReference type="Pfam" id="PF00051">
    <property type="entry name" value="Kringle"/>
    <property type="match status" value="1"/>
</dbReference>
<dbReference type="Gene3D" id="2.40.10.10">
    <property type="entry name" value="Trypsin-like serine proteases"/>
    <property type="match status" value="1"/>
</dbReference>
<organism evidence="12">
    <name type="scientific">Cyprideis torosa</name>
    <dbReference type="NCBI Taxonomy" id="163714"/>
    <lineage>
        <taxon>Eukaryota</taxon>
        <taxon>Metazoa</taxon>
        <taxon>Ecdysozoa</taxon>
        <taxon>Arthropoda</taxon>
        <taxon>Crustacea</taxon>
        <taxon>Oligostraca</taxon>
        <taxon>Ostracoda</taxon>
        <taxon>Podocopa</taxon>
        <taxon>Podocopida</taxon>
        <taxon>Cytherocopina</taxon>
        <taxon>Cytheroidea</taxon>
        <taxon>Cytherideidae</taxon>
        <taxon>Cyprideis</taxon>
    </lineage>
</organism>
<dbReference type="InterPro" id="IPR009003">
    <property type="entry name" value="Peptidase_S1_PA"/>
</dbReference>
<dbReference type="SMART" id="SM00130">
    <property type="entry name" value="KR"/>
    <property type="match status" value="1"/>
</dbReference>
<dbReference type="PROSITE" id="PS50240">
    <property type="entry name" value="TRYPSIN_DOM"/>
    <property type="match status" value="1"/>
</dbReference>
<dbReference type="EMBL" id="OB680218">
    <property type="protein sequence ID" value="CAD7236594.1"/>
    <property type="molecule type" value="Genomic_DNA"/>
</dbReference>
<evidence type="ECO:0000256" key="3">
    <source>
        <dbReference type="ARBA" id="ARBA00022572"/>
    </source>
</evidence>
<dbReference type="InterPro" id="IPR043504">
    <property type="entry name" value="Peptidase_S1_PA_chymotrypsin"/>
</dbReference>
<accession>A0A7R8ZW36</accession>
<dbReference type="InterPro" id="IPR050127">
    <property type="entry name" value="Serine_Proteases_S1"/>
</dbReference>
<evidence type="ECO:0000256" key="11">
    <source>
        <dbReference type="PROSITE-ProRule" id="PRU00121"/>
    </source>
</evidence>
<keyword evidence="8" id="KW-1015">Disulfide bond</keyword>